<comment type="caution">
    <text evidence="1">The sequence shown here is derived from an EMBL/GenBank/DDBJ whole genome shotgun (WGS) entry which is preliminary data.</text>
</comment>
<reference evidence="1" key="1">
    <citation type="submission" date="2023-06" db="EMBL/GenBank/DDBJ databases">
        <title>Genome-scale phylogeny and comparative genomics of the fungal order Sordariales.</title>
        <authorList>
            <consortium name="Lawrence Berkeley National Laboratory"/>
            <person name="Hensen N."/>
            <person name="Bonometti L."/>
            <person name="Westerberg I."/>
            <person name="Brannstrom I.O."/>
            <person name="Guillou S."/>
            <person name="Cros-Aarteil S."/>
            <person name="Calhoun S."/>
            <person name="Haridas S."/>
            <person name="Kuo A."/>
            <person name="Mondo S."/>
            <person name="Pangilinan J."/>
            <person name="Riley R."/>
            <person name="Labutti K."/>
            <person name="Andreopoulos B."/>
            <person name="Lipzen A."/>
            <person name="Chen C."/>
            <person name="Yanf M."/>
            <person name="Daum C."/>
            <person name="Ng V."/>
            <person name="Clum A."/>
            <person name="Steindorff A."/>
            <person name="Ohm R."/>
            <person name="Martin F."/>
            <person name="Silar P."/>
            <person name="Natvig D."/>
            <person name="Lalanne C."/>
            <person name="Gautier V."/>
            <person name="Ament-Velasquez S.L."/>
            <person name="Kruys A."/>
            <person name="Hutchinson M.I."/>
            <person name="Powell A.J."/>
            <person name="Barry K."/>
            <person name="Miller A.N."/>
            <person name="Grigoriev I.V."/>
            <person name="Debuchy R."/>
            <person name="Gladieux P."/>
            <person name="Thoren M.H."/>
            <person name="Johannesson H."/>
        </authorList>
    </citation>
    <scope>NUCLEOTIDE SEQUENCE</scope>
    <source>
        <strain evidence="1">SMH4607-1</strain>
    </source>
</reference>
<dbReference type="AlphaFoldDB" id="A0AA40B910"/>
<gene>
    <name evidence="1" type="ORF">B0H67DRAFT_14972</name>
</gene>
<dbReference type="EMBL" id="JAUKUA010000001">
    <property type="protein sequence ID" value="KAK0729898.1"/>
    <property type="molecule type" value="Genomic_DNA"/>
</dbReference>
<protein>
    <submittedName>
        <fullName evidence="1">Uncharacterized protein</fullName>
    </submittedName>
</protein>
<name>A0AA40B910_9PEZI</name>
<evidence type="ECO:0000313" key="1">
    <source>
        <dbReference type="EMBL" id="KAK0729898.1"/>
    </source>
</evidence>
<keyword evidence="2" id="KW-1185">Reference proteome</keyword>
<sequence>MSPALLALKFTSRPDDSPGSLGYGIGADRLTQWHGETTASAIGIEWEQGSDSVLMSLDPEHLDGDDVCLDALKGAPLHRFLRRSITPPPTRRDAVVDRGSTLSGQPLLLSSIV</sequence>
<accession>A0AA40B910</accession>
<evidence type="ECO:0000313" key="2">
    <source>
        <dbReference type="Proteomes" id="UP001172102"/>
    </source>
</evidence>
<dbReference type="Proteomes" id="UP001172102">
    <property type="component" value="Unassembled WGS sequence"/>
</dbReference>
<organism evidence="1 2">
    <name type="scientific">Lasiosphaeris hirsuta</name>
    <dbReference type="NCBI Taxonomy" id="260670"/>
    <lineage>
        <taxon>Eukaryota</taxon>
        <taxon>Fungi</taxon>
        <taxon>Dikarya</taxon>
        <taxon>Ascomycota</taxon>
        <taxon>Pezizomycotina</taxon>
        <taxon>Sordariomycetes</taxon>
        <taxon>Sordariomycetidae</taxon>
        <taxon>Sordariales</taxon>
        <taxon>Lasiosphaeriaceae</taxon>
        <taxon>Lasiosphaeris</taxon>
    </lineage>
</organism>
<proteinExistence type="predicted"/>